<organism evidence="1">
    <name type="scientific">marine metagenome</name>
    <dbReference type="NCBI Taxonomy" id="408172"/>
    <lineage>
        <taxon>unclassified sequences</taxon>
        <taxon>metagenomes</taxon>
        <taxon>ecological metagenomes</taxon>
    </lineage>
</organism>
<protein>
    <submittedName>
        <fullName evidence="1">Uncharacterized protein</fullName>
    </submittedName>
</protein>
<gene>
    <name evidence="1" type="ORF">METZ01_LOCUS44812</name>
</gene>
<evidence type="ECO:0000313" key="1">
    <source>
        <dbReference type="EMBL" id="SUZ91958.1"/>
    </source>
</evidence>
<dbReference type="Gene3D" id="3.20.20.80">
    <property type="entry name" value="Glycosidases"/>
    <property type="match status" value="1"/>
</dbReference>
<name>A0A381RLY3_9ZZZZ</name>
<dbReference type="EMBL" id="UINC01002020">
    <property type="protein sequence ID" value="SUZ91958.1"/>
    <property type="molecule type" value="Genomic_DNA"/>
</dbReference>
<dbReference type="SUPFAM" id="SSF51445">
    <property type="entry name" value="(Trans)glycosidases"/>
    <property type="match status" value="1"/>
</dbReference>
<accession>A0A381RLY3</accession>
<sequence>MSCFHFEAFNEPWKGGKVGSESHFGLFTVDGKAKYALWNLVDNGFFDSVTRGGKPITKTYDGNLQLLFKDLLLPPIKKNNK</sequence>
<proteinExistence type="predicted"/>
<dbReference type="InterPro" id="IPR017853">
    <property type="entry name" value="GH"/>
</dbReference>
<dbReference type="AlphaFoldDB" id="A0A381RLY3"/>
<reference evidence="1" key="1">
    <citation type="submission" date="2018-05" db="EMBL/GenBank/DDBJ databases">
        <authorList>
            <person name="Lanie J.A."/>
            <person name="Ng W.-L."/>
            <person name="Kazmierczak K.M."/>
            <person name="Andrzejewski T.M."/>
            <person name="Davidsen T.M."/>
            <person name="Wayne K.J."/>
            <person name="Tettelin H."/>
            <person name="Glass J.I."/>
            <person name="Rusch D."/>
            <person name="Podicherti R."/>
            <person name="Tsui H.-C.T."/>
            <person name="Winkler M.E."/>
        </authorList>
    </citation>
    <scope>NUCLEOTIDE SEQUENCE</scope>
</reference>